<feature type="region of interest" description="Disordered" evidence="2">
    <location>
        <begin position="194"/>
        <end position="230"/>
    </location>
</feature>
<feature type="compositionally biased region" description="Polar residues" evidence="2">
    <location>
        <begin position="300"/>
        <end position="325"/>
    </location>
</feature>
<dbReference type="STRING" id="321146.A0A139H231"/>
<feature type="compositionally biased region" description="Low complexity" evidence="2">
    <location>
        <begin position="803"/>
        <end position="818"/>
    </location>
</feature>
<feature type="compositionally biased region" description="Low complexity" evidence="2">
    <location>
        <begin position="860"/>
        <end position="871"/>
    </location>
</feature>
<feature type="region of interest" description="Disordered" evidence="2">
    <location>
        <begin position="1"/>
        <end position="81"/>
    </location>
</feature>
<gene>
    <name evidence="3" type="ORF">AC578_5831</name>
</gene>
<feature type="coiled-coil region" evidence="1">
    <location>
        <begin position="234"/>
        <end position="261"/>
    </location>
</feature>
<feature type="region of interest" description="Disordered" evidence="2">
    <location>
        <begin position="560"/>
        <end position="579"/>
    </location>
</feature>
<feature type="compositionally biased region" description="Pro residues" evidence="2">
    <location>
        <begin position="44"/>
        <end position="55"/>
    </location>
</feature>
<feature type="region of interest" description="Disordered" evidence="2">
    <location>
        <begin position="374"/>
        <end position="471"/>
    </location>
</feature>
<evidence type="ECO:0000313" key="3">
    <source>
        <dbReference type="EMBL" id="KXS96530.1"/>
    </source>
</evidence>
<sequence length="945" mass="103617">MPPTQLHALHTAWSEDKPLPSLPSPTLTNPDAILPTTALLSASSPPPFSPRPPSPGYLRHTPSPNYSNASGMPAAMPKKDKLGLMGRKMTLLRTKTASSGSINATITATSTGRITPRPTPSPSPGSIDFVPSSPILQDVGNLAPELAEPHLLQPPESELRRASGSSSSDLSGMAGFLEKYSKLDGSSDEEALFYDSSESATPFKGDEAPDGIDDEADAQRRRQEQEEYNSAILSKRAEQILANAKKRLNVMEGNLRGAREMVAPLTAANLKRATSLGSHSAVYGNGRILRYTYDYDDEQTQSSPRRLHTQQSSPSMANDFQNHSRGYSEARVPNRPYTALDHHSPYVMPHNVRAPPKTHEQVYQRNLRVSKSYDSLGASSGVGYGVGRDRPLHNRQSPDQNHLEPLTEDDEMRSNRNSGPLENNGLGIYRPSSRTSDLRDQMSSLKGKISSLKEKAREDSLRRQSQTNLRVSPFNNALQTAPEFFYATSNGYGEPPANANAGLGWTPEAPRTQEIHQARIVDIRNPKTPDSKFQIRQSTQAQAPVQRRTASDRVVVDSAGNRYPHHQHNNSQSSQSSQRTIEMPTAFLKQDTLEVPSPDLSSDQYDSSPLSSGATSPQIDTDYEPSEDATSVYTDAPDEQPVTGVAHEDREDAFDYEHFFLHSAMRSYSGRRGSESSEATASSTATARGPALVGDEEDDTFDQFSDHFPPPTPETPEKFRGIERNMHKRSTSDESVTTTNTYATAEEDPVSLIDEREPYRQSYLSRSHVVSPMSRKHSRQDSYATQSTASTTRPVTSHKKTSSRPSTSSRRPSLPRTDSSSDRADSGVGISGRSASANDMRRISPRSAAQKHCGKLSNGSALSSPTPSMSSRNTATKIDPVTVAVQALLDPQGHPLGLRNKAVLFGVVESLRKVVRQLQEEEEFTFAARMLRNQLDEAKRTLDGL</sequence>
<reference evidence="3 4" key="1">
    <citation type="submission" date="2015-07" db="EMBL/GenBank/DDBJ databases">
        <title>Comparative genomics of the Sigatoka disease complex on banana suggests a link between parallel evolutionary changes in Pseudocercospora fijiensis and Pseudocercospora eumusae and increased virulence on the banana host.</title>
        <authorList>
            <person name="Chang T.-C."/>
            <person name="Salvucci A."/>
            <person name="Crous P.W."/>
            <person name="Stergiopoulos I."/>
        </authorList>
    </citation>
    <scope>NUCLEOTIDE SEQUENCE [LARGE SCALE GENOMIC DNA]</scope>
    <source>
        <strain evidence="3 4">CBS 114824</strain>
    </source>
</reference>
<evidence type="ECO:0000256" key="2">
    <source>
        <dbReference type="SAM" id="MobiDB-lite"/>
    </source>
</evidence>
<feature type="compositionally biased region" description="Low complexity" evidence="2">
    <location>
        <begin position="569"/>
        <end position="578"/>
    </location>
</feature>
<feature type="region of interest" description="Disordered" evidence="2">
    <location>
        <begin position="595"/>
        <end position="641"/>
    </location>
</feature>
<dbReference type="Proteomes" id="UP000070133">
    <property type="component" value="Unassembled WGS sequence"/>
</dbReference>
<protein>
    <submittedName>
        <fullName evidence="3">Uncharacterized protein</fullName>
    </submittedName>
</protein>
<feature type="region of interest" description="Disordered" evidence="2">
    <location>
        <begin position="297"/>
        <end position="360"/>
    </location>
</feature>
<comment type="caution">
    <text evidence="3">The sequence shown here is derived from an EMBL/GenBank/DDBJ whole genome shotgun (WGS) entry which is preliminary data.</text>
</comment>
<name>A0A139H231_9PEZI</name>
<feature type="compositionally biased region" description="Basic and acidic residues" evidence="2">
    <location>
        <begin position="451"/>
        <end position="462"/>
    </location>
</feature>
<keyword evidence="4" id="KW-1185">Reference proteome</keyword>
<organism evidence="3 4">
    <name type="scientific">Pseudocercospora eumusae</name>
    <dbReference type="NCBI Taxonomy" id="321146"/>
    <lineage>
        <taxon>Eukaryota</taxon>
        <taxon>Fungi</taxon>
        <taxon>Dikarya</taxon>
        <taxon>Ascomycota</taxon>
        <taxon>Pezizomycotina</taxon>
        <taxon>Dothideomycetes</taxon>
        <taxon>Dothideomycetidae</taxon>
        <taxon>Mycosphaerellales</taxon>
        <taxon>Mycosphaerellaceae</taxon>
        <taxon>Pseudocercospora</taxon>
    </lineage>
</organism>
<feature type="compositionally biased region" description="Basic and acidic residues" evidence="2">
    <location>
        <begin position="715"/>
        <end position="725"/>
    </location>
</feature>
<feature type="region of interest" description="Disordered" evidence="2">
    <location>
        <begin position="524"/>
        <end position="551"/>
    </location>
</feature>
<feature type="compositionally biased region" description="Polar residues" evidence="2">
    <location>
        <begin position="733"/>
        <end position="743"/>
    </location>
</feature>
<dbReference type="EMBL" id="LFZN01000172">
    <property type="protein sequence ID" value="KXS96530.1"/>
    <property type="molecule type" value="Genomic_DNA"/>
</dbReference>
<feature type="compositionally biased region" description="Low complexity" evidence="2">
    <location>
        <begin position="670"/>
        <end position="687"/>
    </location>
</feature>
<evidence type="ECO:0000256" key="1">
    <source>
        <dbReference type="SAM" id="Coils"/>
    </source>
</evidence>
<dbReference type="AlphaFoldDB" id="A0A139H231"/>
<dbReference type="OrthoDB" id="3438840at2759"/>
<accession>A0A139H231</accession>
<feature type="region of interest" description="Disordered" evidence="2">
    <location>
        <begin position="670"/>
        <end position="875"/>
    </location>
</feature>
<feature type="compositionally biased region" description="Low complexity" evidence="2">
    <location>
        <begin position="596"/>
        <end position="612"/>
    </location>
</feature>
<feature type="compositionally biased region" description="Polar residues" evidence="2">
    <location>
        <begin position="534"/>
        <end position="543"/>
    </location>
</feature>
<proteinExistence type="predicted"/>
<keyword evidence="1" id="KW-0175">Coiled coil</keyword>
<feature type="compositionally biased region" description="Polar residues" evidence="2">
    <location>
        <begin position="781"/>
        <end position="795"/>
    </location>
</feature>
<evidence type="ECO:0000313" key="4">
    <source>
        <dbReference type="Proteomes" id="UP000070133"/>
    </source>
</evidence>